<gene>
    <name evidence="11" type="ORF">JW646_03405</name>
</gene>
<dbReference type="Proteomes" id="UP001198983">
    <property type="component" value="Chromosome"/>
</dbReference>
<keyword evidence="9" id="KW-0046">Antibiotic resistance</keyword>
<evidence type="ECO:0000256" key="3">
    <source>
        <dbReference type="ARBA" id="ARBA00022106"/>
    </source>
</evidence>
<comment type="similarity">
    <text evidence="2">Belongs to the multi antimicrobial extrusion (MATE) (TC 2.A.66.1) family. MepA subfamily.</text>
</comment>
<evidence type="ECO:0000256" key="1">
    <source>
        <dbReference type="ARBA" id="ARBA00004651"/>
    </source>
</evidence>
<dbReference type="Pfam" id="PF01554">
    <property type="entry name" value="MatE"/>
    <property type="match status" value="2"/>
</dbReference>
<keyword evidence="7 10" id="KW-1133">Transmembrane helix</keyword>
<evidence type="ECO:0000313" key="12">
    <source>
        <dbReference type="Proteomes" id="UP001198983"/>
    </source>
</evidence>
<dbReference type="GO" id="GO:0046677">
    <property type="term" value="P:response to antibiotic"/>
    <property type="evidence" value="ECO:0007669"/>
    <property type="project" value="UniProtKB-KW"/>
</dbReference>
<dbReference type="PANTHER" id="PTHR43823:SF3">
    <property type="entry name" value="MULTIDRUG EXPORT PROTEIN MEPA"/>
    <property type="match status" value="1"/>
</dbReference>
<feature type="transmembrane region" description="Helical" evidence="10">
    <location>
        <begin position="138"/>
        <end position="159"/>
    </location>
</feature>
<evidence type="ECO:0000256" key="8">
    <source>
        <dbReference type="ARBA" id="ARBA00023136"/>
    </source>
</evidence>
<feature type="transmembrane region" description="Helical" evidence="10">
    <location>
        <begin position="318"/>
        <end position="339"/>
    </location>
</feature>
<evidence type="ECO:0000313" key="11">
    <source>
        <dbReference type="EMBL" id="UEL48512.1"/>
    </source>
</evidence>
<name>A0AAX2ZH52_9FIRM</name>
<evidence type="ECO:0000256" key="6">
    <source>
        <dbReference type="ARBA" id="ARBA00022692"/>
    </source>
</evidence>
<feature type="transmembrane region" description="Helical" evidence="10">
    <location>
        <begin position="239"/>
        <end position="260"/>
    </location>
</feature>
<dbReference type="PANTHER" id="PTHR43823">
    <property type="entry name" value="SPORULATION PROTEIN YKVU"/>
    <property type="match status" value="1"/>
</dbReference>
<dbReference type="GO" id="GO:0015297">
    <property type="term" value="F:antiporter activity"/>
    <property type="evidence" value="ECO:0007669"/>
    <property type="project" value="InterPro"/>
</dbReference>
<organism evidence="11 12">
    <name type="scientific">Terrisporobacter hibernicus</name>
    <dbReference type="NCBI Taxonomy" id="2813371"/>
    <lineage>
        <taxon>Bacteria</taxon>
        <taxon>Bacillati</taxon>
        <taxon>Bacillota</taxon>
        <taxon>Clostridia</taxon>
        <taxon>Peptostreptococcales</taxon>
        <taxon>Peptostreptococcaceae</taxon>
        <taxon>Terrisporobacter</taxon>
    </lineage>
</organism>
<evidence type="ECO:0000256" key="9">
    <source>
        <dbReference type="ARBA" id="ARBA00023251"/>
    </source>
</evidence>
<feature type="transmembrane region" description="Helical" evidence="10">
    <location>
        <begin position="16"/>
        <end position="36"/>
    </location>
</feature>
<feature type="transmembrane region" description="Helical" evidence="10">
    <location>
        <begin position="393"/>
        <end position="413"/>
    </location>
</feature>
<evidence type="ECO:0000256" key="4">
    <source>
        <dbReference type="ARBA" id="ARBA00022448"/>
    </source>
</evidence>
<dbReference type="CDD" id="cd13143">
    <property type="entry name" value="MATE_MepA_like"/>
    <property type="match status" value="1"/>
</dbReference>
<dbReference type="InterPro" id="IPR002528">
    <property type="entry name" value="MATE_fam"/>
</dbReference>
<keyword evidence="5" id="KW-1003">Cell membrane</keyword>
<feature type="transmembrane region" description="Helical" evidence="10">
    <location>
        <begin position="363"/>
        <end position="381"/>
    </location>
</feature>
<keyword evidence="6 10" id="KW-0812">Transmembrane</keyword>
<dbReference type="InterPro" id="IPR048279">
    <property type="entry name" value="MdtK-like"/>
</dbReference>
<dbReference type="InterPro" id="IPR051327">
    <property type="entry name" value="MATE_MepA_subfamily"/>
</dbReference>
<feature type="transmembrane region" description="Helical" evidence="10">
    <location>
        <begin position="197"/>
        <end position="218"/>
    </location>
</feature>
<accession>A0AAX2ZH52</accession>
<keyword evidence="8 10" id="KW-0472">Membrane</keyword>
<feature type="transmembrane region" description="Helical" evidence="10">
    <location>
        <begin position="419"/>
        <end position="438"/>
    </location>
</feature>
<evidence type="ECO:0000256" key="7">
    <source>
        <dbReference type="ARBA" id="ARBA00022989"/>
    </source>
</evidence>
<dbReference type="NCBIfam" id="TIGR00797">
    <property type="entry name" value="matE"/>
    <property type="match status" value="1"/>
</dbReference>
<protein>
    <recommendedName>
        <fullName evidence="3">Multidrug export protein MepA</fullName>
    </recommendedName>
</protein>
<evidence type="ECO:0000256" key="5">
    <source>
        <dbReference type="ARBA" id="ARBA00022475"/>
    </source>
</evidence>
<keyword evidence="12" id="KW-1185">Reference proteome</keyword>
<feature type="transmembrane region" description="Helical" evidence="10">
    <location>
        <begin position="272"/>
        <end position="294"/>
    </location>
</feature>
<evidence type="ECO:0000256" key="10">
    <source>
        <dbReference type="SAM" id="Phobius"/>
    </source>
</evidence>
<dbReference type="PIRSF" id="PIRSF006603">
    <property type="entry name" value="DinF"/>
    <property type="match status" value="1"/>
</dbReference>
<proteinExistence type="inferred from homology"/>
<evidence type="ECO:0000256" key="2">
    <source>
        <dbReference type="ARBA" id="ARBA00008417"/>
    </source>
</evidence>
<keyword evidence="4" id="KW-0813">Transport</keyword>
<dbReference type="GO" id="GO:0005886">
    <property type="term" value="C:plasma membrane"/>
    <property type="evidence" value="ECO:0007669"/>
    <property type="project" value="UniProtKB-SubCell"/>
</dbReference>
<dbReference type="EMBL" id="CP081135">
    <property type="protein sequence ID" value="UEL48512.1"/>
    <property type="molecule type" value="Genomic_DNA"/>
</dbReference>
<feature type="transmembrane region" description="Helical" evidence="10">
    <location>
        <begin position="95"/>
        <end position="118"/>
    </location>
</feature>
<reference evidence="11 12" key="1">
    <citation type="journal article" date="2023" name="Int. J. Syst. Evol. Microbiol.">
        <title>Terrisporobacter hibernicus sp. nov., isolated from bovine faeces in Northern Ireland.</title>
        <authorList>
            <person name="Mitchell M."/>
            <person name="Nguyen S.V."/>
            <person name="Connor M."/>
            <person name="Fairley D.J."/>
            <person name="Donoghue O."/>
            <person name="Marshall H."/>
            <person name="Koolman L."/>
            <person name="McMullan G."/>
            <person name="Schaffer K.E."/>
            <person name="McGrath J.W."/>
            <person name="Fanning S."/>
        </authorList>
    </citation>
    <scope>NUCLEOTIDE SEQUENCE [LARGE SCALE GENOMIC DNA]</scope>
    <source>
        <strain evidence="11 12">MCA3</strain>
    </source>
</reference>
<feature type="transmembrane region" description="Helical" evidence="10">
    <location>
        <begin position="48"/>
        <end position="74"/>
    </location>
</feature>
<dbReference type="AlphaFoldDB" id="A0AAX2ZH52"/>
<sequence>MENQGALRHENISKLLIKYSVPAILAMMVTSLYNTVDRAYIGSMENVGALAISGLGITMPLFTILGAFCVAIAVGGSTNISIKLGEGNKEEAEKIMGSTVALEFIVGIIMVLIGILFLDKILYAFGASDDTIKYAKDYMSVIFAGTWFNLPGFALNSCIRGEGNPKLSARMMITSCVLNLILDPIFIFGLGMGIKGAAIGTVVCQLFIFIWSIYYFTFGKSNLKLRLKNIKLDKKLVKIILIIALTPFFMELAAGSIHLVTNKVLKIYGGDLSIGAMTAVTSISLMFLMPIFGLSQGMQTIIAYNYGAKQFGRARKTLLLGILYGTIILTIGFILVKLFPEVFIGIFTKDESLMNMAIEGTNIHLTTIPIVGVSVLGSVYFQSIGKVKKSMFLSLLRQVIILIPVIIILPKMYGLKGVWASQPISDLFAMFIIALFLYKEFKREKINLSEICK</sequence>
<dbReference type="KEGG" id="tem:JW646_03405"/>
<dbReference type="RefSeq" id="WP_228416621.1">
    <property type="nucleotide sequence ID" value="NZ_CP081135.1"/>
</dbReference>
<dbReference type="InterPro" id="IPR045070">
    <property type="entry name" value="MATE_MepA-like"/>
</dbReference>
<feature type="transmembrane region" description="Helical" evidence="10">
    <location>
        <begin position="171"/>
        <end position="191"/>
    </location>
</feature>
<comment type="subcellular location">
    <subcellularLocation>
        <location evidence="1">Cell membrane</location>
        <topology evidence="1">Multi-pass membrane protein</topology>
    </subcellularLocation>
</comment>
<dbReference type="GO" id="GO:0042910">
    <property type="term" value="F:xenobiotic transmembrane transporter activity"/>
    <property type="evidence" value="ECO:0007669"/>
    <property type="project" value="InterPro"/>
</dbReference>